<evidence type="ECO:0000313" key="8">
    <source>
        <dbReference type="Proteomes" id="UP000488299"/>
    </source>
</evidence>
<accession>A0A7J5TX46</accession>
<evidence type="ECO:0000256" key="3">
    <source>
        <dbReference type="ARBA" id="ARBA00022989"/>
    </source>
</evidence>
<dbReference type="GO" id="GO:0016020">
    <property type="term" value="C:membrane"/>
    <property type="evidence" value="ECO:0007669"/>
    <property type="project" value="UniProtKB-SubCell"/>
</dbReference>
<evidence type="ECO:0000256" key="5">
    <source>
        <dbReference type="SAM" id="Phobius"/>
    </source>
</evidence>
<evidence type="ECO:0000256" key="1">
    <source>
        <dbReference type="ARBA" id="ARBA00004141"/>
    </source>
</evidence>
<comment type="caution">
    <text evidence="7">The sequence shown here is derived from an EMBL/GenBank/DDBJ whole genome shotgun (WGS) entry which is preliminary data.</text>
</comment>
<feature type="transmembrane region" description="Helical" evidence="5">
    <location>
        <begin position="395"/>
        <end position="417"/>
    </location>
</feature>
<feature type="transmembrane region" description="Helical" evidence="5">
    <location>
        <begin position="261"/>
        <end position="294"/>
    </location>
</feature>
<feature type="transmembrane region" description="Helical" evidence="5">
    <location>
        <begin position="429"/>
        <end position="447"/>
    </location>
</feature>
<dbReference type="EMBL" id="WELI01000006">
    <property type="protein sequence ID" value="KAB7729161.1"/>
    <property type="molecule type" value="Genomic_DNA"/>
</dbReference>
<dbReference type="PANTHER" id="PTHR37422">
    <property type="entry name" value="TEICHURONIC ACID BIOSYNTHESIS PROTEIN TUAE"/>
    <property type="match status" value="1"/>
</dbReference>
<dbReference type="AlphaFoldDB" id="A0A7J5TX46"/>
<keyword evidence="4 5" id="KW-0472">Membrane</keyword>
<dbReference type="RefSeq" id="WP_152125265.1">
    <property type="nucleotide sequence ID" value="NZ_WELI01000006.1"/>
</dbReference>
<feature type="transmembrane region" description="Helical" evidence="5">
    <location>
        <begin position="69"/>
        <end position="85"/>
    </location>
</feature>
<evidence type="ECO:0000313" key="7">
    <source>
        <dbReference type="EMBL" id="KAB7729161.1"/>
    </source>
</evidence>
<protein>
    <submittedName>
        <fullName evidence="7">O-antigen ligase domain-containing protein</fullName>
    </submittedName>
</protein>
<keyword evidence="8" id="KW-1185">Reference proteome</keyword>
<dbReference type="InterPro" id="IPR007016">
    <property type="entry name" value="O-antigen_ligase-rel_domated"/>
</dbReference>
<comment type="subcellular location">
    <subcellularLocation>
        <location evidence="1">Membrane</location>
        <topology evidence="1">Multi-pass membrane protein</topology>
    </subcellularLocation>
</comment>
<dbReference type="Proteomes" id="UP000488299">
    <property type="component" value="Unassembled WGS sequence"/>
</dbReference>
<feature type="transmembrane region" description="Helical" evidence="5">
    <location>
        <begin position="122"/>
        <end position="138"/>
    </location>
</feature>
<keyword evidence="2 5" id="KW-0812">Transmembrane</keyword>
<dbReference type="PANTHER" id="PTHR37422:SF13">
    <property type="entry name" value="LIPOPOLYSACCHARIDE BIOSYNTHESIS PROTEIN PA4999-RELATED"/>
    <property type="match status" value="1"/>
</dbReference>
<sequence length="502" mass="56528">MTHTDSFTEMLMDRLRDKAWLVGLFGVATALASGWLIGTMGVKGALITVALPVVLAVLLSILLEPRIGLYLYINFSFLIGASRFLENELPVGTGLDGLLVFTLLSVFLNGRQMNWRRLHNPAFYLLTIWLVYTILAYFNPNAPYPPAWFYHARSYSLNWFFLAIIVLVTPITQANVWLFIRTWLVWSVLAAFWGFKQQYIGLTPAEQNWLAAGAEKTHILWGQLRSFSFYSDAGQYGSEMAGVTLVSLILFFQVKKIPSKVLYLVLVLVLFWGYAVSGTRSSLFVLIAGYAAYLGLQRKIIPIIQGVSLAAPLLAVLLFTNIGNNVYQIYRIRTALRPTQDESFLVRLENQQRIRNYLKDLPFGAGVGSSSGAGVRFSPNHWAAQIPPDSWYVQLWIETGIVGVVIYVIMLMGMILIGTYRLWQIKDPWLTTLMLVLLSEFIGIAVVSYSNPIMGQFPTSTIVFISSMLFTSAHRWARKPEPSVDDSLLHRVPSYPVHGAFR</sequence>
<feature type="domain" description="O-antigen ligase-related" evidence="6">
    <location>
        <begin position="266"/>
        <end position="408"/>
    </location>
</feature>
<dbReference type="GO" id="GO:0016874">
    <property type="term" value="F:ligase activity"/>
    <property type="evidence" value="ECO:0007669"/>
    <property type="project" value="UniProtKB-KW"/>
</dbReference>
<gene>
    <name evidence="7" type="ORF">F5984_16070</name>
</gene>
<evidence type="ECO:0000259" key="6">
    <source>
        <dbReference type="Pfam" id="PF04932"/>
    </source>
</evidence>
<reference evidence="7 8" key="1">
    <citation type="submission" date="2019-10" db="EMBL/GenBank/DDBJ databases">
        <title>Rudanella paleaurantiibacter sp. nov., isolated from sludge.</title>
        <authorList>
            <person name="Xu S.Q."/>
        </authorList>
    </citation>
    <scope>NUCLEOTIDE SEQUENCE [LARGE SCALE GENOMIC DNA]</scope>
    <source>
        <strain evidence="7 8">HX-22-17</strain>
    </source>
</reference>
<proteinExistence type="predicted"/>
<organism evidence="7 8">
    <name type="scientific">Rudanella paleaurantiibacter</name>
    <dbReference type="NCBI Taxonomy" id="2614655"/>
    <lineage>
        <taxon>Bacteria</taxon>
        <taxon>Pseudomonadati</taxon>
        <taxon>Bacteroidota</taxon>
        <taxon>Cytophagia</taxon>
        <taxon>Cytophagales</taxon>
        <taxon>Cytophagaceae</taxon>
        <taxon>Rudanella</taxon>
    </lineage>
</organism>
<evidence type="ECO:0000256" key="2">
    <source>
        <dbReference type="ARBA" id="ARBA00022692"/>
    </source>
</evidence>
<keyword evidence="7" id="KW-0436">Ligase</keyword>
<dbReference type="Pfam" id="PF04932">
    <property type="entry name" value="Wzy_C"/>
    <property type="match status" value="1"/>
</dbReference>
<dbReference type="InterPro" id="IPR051533">
    <property type="entry name" value="WaaL-like"/>
</dbReference>
<feature type="transmembrane region" description="Helical" evidence="5">
    <location>
        <begin position="44"/>
        <end position="62"/>
    </location>
</feature>
<name>A0A7J5TX46_9BACT</name>
<feature type="transmembrane region" description="Helical" evidence="5">
    <location>
        <begin position="91"/>
        <end position="110"/>
    </location>
</feature>
<feature type="transmembrane region" description="Helical" evidence="5">
    <location>
        <begin position="20"/>
        <end position="38"/>
    </location>
</feature>
<evidence type="ECO:0000256" key="4">
    <source>
        <dbReference type="ARBA" id="ARBA00023136"/>
    </source>
</evidence>
<keyword evidence="3 5" id="KW-1133">Transmembrane helix</keyword>
<feature type="transmembrane region" description="Helical" evidence="5">
    <location>
        <begin position="300"/>
        <end position="323"/>
    </location>
</feature>
<feature type="transmembrane region" description="Helical" evidence="5">
    <location>
        <begin position="150"/>
        <end position="169"/>
    </location>
</feature>